<evidence type="ECO:0000313" key="4">
    <source>
        <dbReference type="Proteomes" id="UP000729402"/>
    </source>
</evidence>
<sequence length="367" mass="41794">MRRSAVDEQRDRGAGLFIYAELQIWTDGQHCRCHEWSRGGAPLLPLRRSSVWRHLAIAISFSPHSREAARRAMEVFQEEVHFVRLRSTVRSKKYLTAGDDGVNVFLCGQRGVHNTVWAVEHVEGVIPRAGVGPFVRFRGAYGRYLMATNFEATTGPSDGVIPEQRDLTTRPSPPAWLWQAFRRRNSFVLRNGTGRYLRANGRFRRWHRDVSVAGDNASTMMQWWIEVVTAITTRPTLIDPPAQLMHPTNPPVEAEMSRVIWYVRGDSNGRYNEQDWATMRVSTNSLMHLRFTLASRLGQDRDALQTTLCVRAGRYAHLSPLLIDLPIGNDPIQIVLLTHGTLADNVMRYPDLDAPSNPRQYVARSQI</sequence>
<evidence type="ECO:0000259" key="1">
    <source>
        <dbReference type="Pfam" id="PF04601"/>
    </source>
</evidence>
<dbReference type="AlphaFoldDB" id="A0A8J5W9Z6"/>
<name>A0A8J5W9Z6_ZIZPA</name>
<dbReference type="Pfam" id="PF04601">
    <property type="entry name" value="DUF569"/>
    <property type="match status" value="1"/>
</dbReference>
<dbReference type="InterPro" id="IPR054726">
    <property type="entry name" value="Ubiq_DUF569-assoc"/>
</dbReference>
<evidence type="ECO:0000313" key="3">
    <source>
        <dbReference type="EMBL" id="KAG8086573.1"/>
    </source>
</evidence>
<dbReference type="Proteomes" id="UP000729402">
    <property type="component" value="Unassembled WGS sequence"/>
</dbReference>
<reference evidence="3" key="2">
    <citation type="submission" date="2021-02" db="EMBL/GenBank/DDBJ databases">
        <authorList>
            <person name="Kimball J.A."/>
            <person name="Haas M.W."/>
            <person name="Macchietto M."/>
            <person name="Kono T."/>
            <person name="Duquette J."/>
            <person name="Shao M."/>
        </authorList>
    </citation>
    <scope>NUCLEOTIDE SEQUENCE</scope>
    <source>
        <tissue evidence="3">Fresh leaf tissue</tissue>
    </source>
</reference>
<comment type="caution">
    <text evidence="3">The sequence shown here is derived from an EMBL/GenBank/DDBJ whole genome shotgun (WGS) entry which is preliminary data.</text>
</comment>
<keyword evidence="4" id="KW-1185">Reference proteome</keyword>
<protein>
    <recommendedName>
        <fullName evidence="5">DUF569 domain-containing protein</fullName>
    </recommendedName>
</protein>
<dbReference type="PANTHER" id="PTHR31205">
    <property type="entry name" value="ACTIN CROSS-LINKING PROTEIN (DUF569)"/>
    <property type="match status" value="1"/>
</dbReference>
<evidence type="ECO:0000259" key="2">
    <source>
        <dbReference type="Pfam" id="PF22932"/>
    </source>
</evidence>
<accession>A0A8J5W9Z6</accession>
<evidence type="ECO:0008006" key="5">
    <source>
        <dbReference type="Google" id="ProtNLM"/>
    </source>
</evidence>
<dbReference type="EMBL" id="JAAALK010000082">
    <property type="protein sequence ID" value="KAG8086573.1"/>
    <property type="molecule type" value="Genomic_DNA"/>
</dbReference>
<dbReference type="Pfam" id="PF22932">
    <property type="entry name" value="Ubiq_DUF_assoc"/>
    <property type="match status" value="1"/>
</dbReference>
<dbReference type="PANTHER" id="PTHR31205:SF11">
    <property type="entry name" value="OS05G0115500 PROTEIN"/>
    <property type="match status" value="1"/>
</dbReference>
<dbReference type="InterPro" id="IPR007679">
    <property type="entry name" value="DUF569"/>
</dbReference>
<feature type="domain" description="DUF569" evidence="1">
    <location>
        <begin position="73"/>
        <end position="224"/>
    </location>
</feature>
<organism evidence="3 4">
    <name type="scientific">Zizania palustris</name>
    <name type="common">Northern wild rice</name>
    <dbReference type="NCBI Taxonomy" id="103762"/>
    <lineage>
        <taxon>Eukaryota</taxon>
        <taxon>Viridiplantae</taxon>
        <taxon>Streptophyta</taxon>
        <taxon>Embryophyta</taxon>
        <taxon>Tracheophyta</taxon>
        <taxon>Spermatophyta</taxon>
        <taxon>Magnoliopsida</taxon>
        <taxon>Liliopsida</taxon>
        <taxon>Poales</taxon>
        <taxon>Poaceae</taxon>
        <taxon>BOP clade</taxon>
        <taxon>Oryzoideae</taxon>
        <taxon>Oryzeae</taxon>
        <taxon>Zizaniinae</taxon>
        <taxon>Zizania</taxon>
    </lineage>
</organism>
<dbReference type="EMBL" id="JAAALK010000082">
    <property type="protein sequence ID" value="KAG8086574.1"/>
    <property type="molecule type" value="Genomic_DNA"/>
</dbReference>
<dbReference type="OrthoDB" id="617005at2759"/>
<proteinExistence type="predicted"/>
<gene>
    <name evidence="3" type="ORF">GUJ93_ZPchr0010g11079</name>
</gene>
<feature type="domain" description="DUF569" evidence="2">
    <location>
        <begin position="257"/>
        <end position="337"/>
    </location>
</feature>
<reference evidence="3" key="1">
    <citation type="journal article" date="2021" name="bioRxiv">
        <title>Whole Genome Assembly and Annotation of Northern Wild Rice, Zizania palustris L., Supports a Whole Genome Duplication in the Zizania Genus.</title>
        <authorList>
            <person name="Haas M."/>
            <person name="Kono T."/>
            <person name="Macchietto M."/>
            <person name="Millas R."/>
            <person name="McGilp L."/>
            <person name="Shao M."/>
            <person name="Duquette J."/>
            <person name="Hirsch C.N."/>
            <person name="Kimball J."/>
        </authorList>
    </citation>
    <scope>NUCLEOTIDE SEQUENCE</scope>
    <source>
        <tissue evidence="3">Fresh leaf tissue</tissue>
    </source>
</reference>